<accession>A0A6C2C331</accession>
<gene>
    <name evidence="1" type="ORF">ESZ50_09000</name>
</gene>
<organism evidence="1 2">
    <name type="scientific">Weissella muntiaci</name>
    <dbReference type="NCBI Taxonomy" id="2508881"/>
    <lineage>
        <taxon>Bacteria</taxon>
        <taxon>Bacillati</taxon>
        <taxon>Bacillota</taxon>
        <taxon>Bacilli</taxon>
        <taxon>Lactobacillales</taxon>
        <taxon>Lactobacillaceae</taxon>
        <taxon>Weissella</taxon>
    </lineage>
</organism>
<name>A0A6C2C331_9LACO</name>
<dbReference type="AlphaFoldDB" id="A0A6C2C331"/>
<keyword evidence="2" id="KW-1185">Reference proteome</keyword>
<comment type="caution">
    <text evidence="1">The sequence shown here is derived from an EMBL/GenBank/DDBJ whole genome shotgun (WGS) entry which is preliminary data.</text>
</comment>
<proteinExistence type="predicted"/>
<dbReference type="EMBL" id="SDGZ01000021">
    <property type="protein sequence ID" value="TYC48371.1"/>
    <property type="molecule type" value="Genomic_DNA"/>
</dbReference>
<evidence type="ECO:0000313" key="1">
    <source>
        <dbReference type="EMBL" id="TYC48371.1"/>
    </source>
</evidence>
<evidence type="ECO:0000313" key="2">
    <source>
        <dbReference type="Proteomes" id="UP000371977"/>
    </source>
</evidence>
<reference evidence="1 2" key="1">
    <citation type="submission" date="2019-01" db="EMBL/GenBank/DDBJ databases">
        <title>Weissella sp. nov., a novel lactic acid bacterium isolated from animal feces.</title>
        <authorList>
            <person name="Wang L.-T."/>
        </authorList>
    </citation>
    <scope>NUCLEOTIDE SEQUENCE [LARGE SCALE GENOMIC DNA]</scope>
    <source>
        <strain evidence="1 2">8H-2</strain>
    </source>
</reference>
<sequence>MTNGNTYMNEYDHALSLLVSWPIYSLRVLHGDRIRYLSAVVDKAHNAGMDSNNIVSLLFLINSQITKLSFNEELIDQIIDTVQICYTSKEASK</sequence>
<protein>
    <submittedName>
        <fullName evidence="1">Uncharacterized protein</fullName>
    </submittedName>
</protein>
<dbReference type="RefSeq" id="WP_148623239.1">
    <property type="nucleotide sequence ID" value="NZ_SDGZ01000021.1"/>
</dbReference>
<dbReference type="Proteomes" id="UP000371977">
    <property type="component" value="Unassembled WGS sequence"/>
</dbReference>